<dbReference type="AlphaFoldDB" id="A0A8K0C512"/>
<feature type="region of interest" description="Disordered" evidence="1">
    <location>
        <begin position="1"/>
        <end position="57"/>
    </location>
</feature>
<evidence type="ECO:0000256" key="1">
    <source>
        <dbReference type="SAM" id="MobiDB-lite"/>
    </source>
</evidence>
<reference evidence="2" key="1">
    <citation type="submission" date="2019-08" db="EMBL/GenBank/DDBJ databases">
        <title>The genome of the North American firefly Photinus pyralis.</title>
        <authorList>
            <consortium name="Photinus pyralis genome working group"/>
            <person name="Fallon T.R."/>
            <person name="Sander Lower S.E."/>
            <person name="Weng J.-K."/>
        </authorList>
    </citation>
    <scope>NUCLEOTIDE SEQUENCE</scope>
    <source>
        <strain evidence="2">TRF0915ILg1</strain>
        <tissue evidence="2">Whole body</tissue>
    </source>
</reference>
<organism evidence="2 3">
    <name type="scientific">Ignelater luminosus</name>
    <name type="common">Cucubano</name>
    <name type="synonym">Pyrophorus luminosus</name>
    <dbReference type="NCBI Taxonomy" id="2038154"/>
    <lineage>
        <taxon>Eukaryota</taxon>
        <taxon>Metazoa</taxon>
        <taxon>Ecdysozoa</taxon>
        <taxon>Arthropoda</taxon>
        <taxon>Hexapoda</taxon>
        <taxon>Insecta</taxon>
        <taxon>Pterygota</taxon>
        <taxon>Neoptera</taxon>
        <taxon>Endopterygota</taxon>
        <taxon>Coleoptera</taxon>
        <taxon>Polyphaga</taxon>
        <taxon>Elateriformia</taxon>
        <taxon>Elateroidea</taxon>
        <taxon>Elateridae</taxon>
        <taxon>Agrypninae</taxon>
        <taxon>Pyrophorini</taxon>
        <taxon>Ignelater</taxon>
    </lineage>
</organism>
<name>A0A8K0C512_IGNLU</name>
<sequence>MIAGAKGKQSSRTTSSSGRENTTDLSAVSASRAEKERALEGAASPSRSEYVTADLDAQPSTSRVSFEDLLLNTVKQISQPLELQKRRRVTTDTEVITSTNVLESASSGDDLICINSDKDCKLEMYKKDNKDDQQKVAPDKWGLVKYCTEKRVKQFVGQVIKKIDEGYGTVDDQDVVQILPEAFAGIRGNYFPFHVDFACYNL</sequence>
<gene>
    <name evidence="2" type="ORF">ILUMI_27391</name>
</gene>
<accession>A0A8K0C512</accession>
<evidence type="ECO:0000313" key="3">
    <source>
        <dbReference type="Proteomes" id="UP000801492"/>
    </source>
</evidence>
<dbReference type="Proteomes" id="UP000801492">
    <property type="component" value="Unassembled WGS sequence"/>
</dbReference>
<feature type="compositionally biased region" description="Polar residues" evidence="1">
    <location>
        <begin position="8"/>
        <end position="29"/>
    </location>
</feature>
<dbReference type="EMBL" id="VTPC01091288">
    <property type="protein sequence ID" value="KAF2878777.1"/>
    <property type="molecule type" value="Genomic_DNA"/>
</dbReference>
<proteinExistence type="predicted"/>
<comment type="caution">
    <text evidence="2">The sequence shown here is derived from an EMBL/GenBank/DDBJ whole genome shotgun (WGS) entry which is preliminary data.</text>
</comment>
<keyword evidence="3" id="KW-1185">Reference proteome</keyword>
<dbReference type="OrthoDB" id="6774632at2759"/>
<protein>
    <submittedName>
        <fullName evidence="2">Uncharacterized protein</fullName>
    </submittedName>
</protein>
<evidence type="ECO:0000313" key="2">
    <source>
        <dbReference type="EMBL" id="KAF2878777.1"/>
    </source>
</evidence>